<dbReference type="EMBL" id="GL379991">
    <property type="protein sequence ID" value="EGT41246.1"/>
    <property type="molecule type" value="Genomic_DNA"/>
</dbReference>
<dbReference type="eggNOG" id="ENOG502TGU6">
    <property type="taxonomic scope" value="Eukaryota"/>
</dbReference>
<keyword evidence="2" id="KW-1185">Reference proteome</keyword>
<accession>G0NZP6</accession>
<dbReference type="HOGENOM" id="CLU_1355711_0_0_1"/>
<organism evidence="2">
    <name type="scientific">Caenorhabditis brenneri</name>
    <name type="common">Nematode worm</name>
    <dbReference type="NCBI Taxonomy" id="135651"/>
    <lineage>
        <taxon>Eukaryota</taxon>
        <taxon>Metazoa</taxon>
        <taxon>Ecdysozoa</taxon>
        <taxon>Nematoda</taxon>
        <taxon>Chromadorea</taxon>
        <taxon>Rhabditida</taxon>
        <taxon>Rhabditina</taxon>
        <taxon>Rhabditomorpha</taxon>
        <taxon>Rhabditoidea</taxon>
        <taxon>Rhabditidae</taxon>
        <taxon>Peloderinae</taxon>
        <taxon>Caenorhabditis</taxon>
    </lineage>
</organism>
<evidence type="ECO:0000313" key="1">
    <source>
        <dbReference type="EMBL" id="EGT41246.1"/>
    </source>
</evidence>
<dbReference type="AlphaFoldDB" id="G0NZP6"/>
<dbReference type="STRING" id="135651.G0NZP6"/>
<reference evidence="2" key="1">
    <citation type="submission" date="2011-07" db="EMBL/GenBank/DDBJ databases">
        <authorList>
            <consortium name="Caenorhabditis brenneri Sequencing and Analysis Consortium"/>
            <person name="Wilson R.K."/>
        </authorList>
    </citation>
    <scope>NUCLEOTIDE SEQUENCE [LARGE SCALE GENOMIC DNA]</scope>
    <source>
        <strain evidence="2">PB2801</strain>
    </source>
</reference>
<gene>
    <name evidence="1" type="ORF">CAEBREN_13580</name>
</gene>
<sequence length="202" mass="23070">MTLRWKVIIHEIHKSWCEGHNIWGWCFHNKSSGVFNCDDDSFCISQDQLKNKKSSGCFLRDNSSVCCCNDADGCNLGFISVPPKYAHGQQCVNSMEIPNEDIRLFKPCDDPYCYSVLTAEEDGGPTTVTRGCHSRKMVMHHMSKNEDDKFQNNTKWKETKQIADMPSCSEILKDQPKMNGTTSLCIDFTFDQVKNSSEELQF</sequence>
<dbReference type="OMA" id="VIIHEIH"/>
<evidence type="ECO:0000313" key="2">
    <source>
        <dbReference type="Proteomes" id="UP000008068"/>
    </source>
</evidence>
<dbReference type="Proteomes" id="UP000008068">
    <property type="component" value="Unassembled WGS sequence"/>
</dbReference>
<name>G0NZP6_CAEBE</name>
<dbReference type="OrthoDB" id="5872406at2759"/>
<dbReference type="InParanoid" id="G0NZP6"/>
<protein>
    <submittedName>
        <fullName evidence="1">Uncharacterized protein</fullName>
    </submittedName>
</protein>
<proteinExistence type="predicted"/>